<protein>
    <submittedName>
        <fullName evidence="6">ATPase with chaperone activity, ATP-binding subunit</fullName>
    </submittedName>
</protein>
<dbReference type="InterPro" id="IPR003959">
    <property type="entry name" value="ATPase_AAA_core"/>
</dbReference>
<dbReference type="InterPro" id="IPR003593">
    <property type="entry name" value="AAA+_ATPase"/>
</dbReference>
<evidence type="ECO:0000259" key="5">
    <source>
        <dbReference type="SMART" id="SM01086"/>
    </source>
</evidence>
<gene>
    <name evidence="6" type="ordered locus">HCH_05498</name>
</gene>
<dbReference type="Pfam" id="PF10431">
    <property type="entry name" value="ClpB_D2-small"/>
    <property type="match status" value="1"/>
</dbReference>
<keyword evidence="2 6" id="KW-0067">ATP-binding</keyword>
<evidence type="ECO:0000259" key="4">
    <source>
        <dbReference type="SMART" id="SM00382"/>
    </source>
</evidence>
<dbReference type="EMBL" id="CP000155">
    <property type="protein sequence ID" value="ABC32160.1"/>
    <property type="molecule type" value="Genomic_DNA"/>
</dbReference>
<dbReference type="SMART" id="SM01086">
    <property type="entry name" value="ClpB_D2-small"/>
    <property type="match status" value="1"/>
</dbReference>
<dbReference type="Gene3D" id="1.10.8.60">
    <property type="match status" value="1"/>
</dbReference>
<keyword evidence="3" id="KW-0143">Chaperone</keyword>
<dbReference type="STRING" id="349521.HCH_05498"/>
<proteinExistence type="predicted"/>
<dbReference type="InterPro" id="IPR027417">
    <property type="entry name" value="P-loop_NTPase"/>
</dbReference>
<dbReference type="HOGENOM" id="CLU_284248_0_0_6"/>
<dbReference type="PANTHER" id="PTHR11638:SF18">
    <property type="entry name" value="HEAT SHOCK PROTEIN 104"/>
    <property type="match status" value="1"/>
</dbReference>
<dbReference type="SUPFAM" id="SSF52540">
    <property type="entry name" value="P-loop containing nucleoside triphosphate hydrolases"/>
    <property type="match status" value="2"/>
</dbReference>
<dbReference type="PRINTS" id="PR00300">
    <property type="entry name" value="CLPPROTEASEA"/>
</dbReference>
<dbReference type="GO" id="GO:0034605">
    <property type="term" value="P:cellular response to heat"/>
    <property type="evidence" value="ECO:0007669"/>
    <property type="project" value="TreeGrafter"/>
</dbReference>
<dbReference type="InterPro" id="IPR050130">
    <property type="entry name" value="ClpA_ClpB"/>
</dbReference>
<feature type="domain" description="AAA+ ATPase" evidence="4">
    <location>
        <begin position="521"/>
        <end position="660"/>
    </location>
</feature>
<evidence type="ECO:0000256" key="3">
    <source>
        <dbReference type="ARBA" id="ARBA00023186"/>
    </source>
</evidence>
<accession>Q2SB14</accession>
<dbReference type="Pfam" id="PF07724">
    <property type="entry name" value="AAA_2"/>
    <property type="match status" value="1"/>
</dbReference>
<dbReference type="GO" id="GO:0016887">
    <property type="term" value="F:ATP hydrolysis activity"/>
    <property type="evidence" value="ECO:0007669"/>
    <property type="project" value="InterPro"/>
</dbReference>
<dbReference type="InterPro" id="IPR001270">
    <property type="entry name" value="ClpA/B"/>
</dbReference>
<dbReference type="OrthoDB" id="1488635at2"/>
<dbReference type="PANTHER" id="PTHR11638">
    <property type="entry name" value="ATP-DEPENDENT CLP PROTEASE"/>
    <property type="match status" value="1"/>
</dbReference>
<dbReference type="KEGG" id="hch:HCH_05498"/>
<name>Q2SB14_HAHCH</name>
<keyword evidence="7" id="KW-1185">Reference proteome</keyword>
<evidence type="ECO:0000313" key="7">
    <source>
        <dbReference type="Proteomes" id="UP000000238"/>
    </source>
</evidence>
<dbReference type="SMART" id="SM00382">
    <property type="entry name" value="AAA"/>
    <property type="match status" value="2"/>
</dbReference>
<evidence type="ECO:0000256" key="2">
    <source>
        <dbReference type="ARBA" id="ARBA00022840"/>
    </source>
</evidence>
<dbReference type="Proteomes" id="UP000000238">
    <property type="component" value="Chromosome"/>
</dbReference>
<feature type="domain" description="Clp ATPase C-terminal" evidence="5">
    <location>
        <begin position="686"/>
        <end position="775"/>
    </location>
</feature>
<dbReference type="GO" id="GO:0005524">
    <property type="term" value="F:ATP binding"/>
    <property type="evidence" value="ECO:0007669"/>
    <property type="project" value="UniProtKB-KW"/>
</dbReference>
<evidence type="ECO:0000256" key="1">
    <source>
        <dbReference type="ARBA" id="ARBA00022741"/>
    </source>
</evidence>
<reference evidence="6 7" key="1">
    <citation type="journal article" date="2005" name="Nucleic Acids Res.">
        <title>Genomic blueprint of Hahella chejuensis, a marine microbe producing an algicidal agent.</title>
        <authorList>
            <person name="Jeong H."/>
            <person name="Yim J.H."/>
            <person name="Lee C."/>
            <person name="Choi S.-H."/>
            <person name="Park Y.K."/>
            <person name="Yoon S.H."/>
            <person name="Hur C.-G."/>
            <person name="Kang H.-Y."/>
            <person name="Kim D."/>
            <person name="Lee H.H."/>
            <person name="Park K.H."/>
            <person name="Park S.-H."/>
            <person name="Park H.-S."/>
            <person name="Lee H.K."/>
            <person name="Oh T.K."/>
            <person name="Kim J.F."/>
        </authorList>
    </citation>
    <scope>NUCLEOTIDE SEQUENCE [LARGE SCALE GENOMIC DNA]</scope>
    <source>
        <strain evidence="6 7">KCTC 2396</strain>
    </source>
</reference>
<sequence>MTLLRLEFPTLVESRNGEFTLTPLLTEGFIVSRRRYGDALRSYQSSLKKTFDDRRLDRDSVEHLLWLCFQPDYRFELIHLRFKSGMHLVDGLFAVAQYQVREHRYLCLPKLNYQTLLIPDDVETRPQLIEFLAGRIGVYIRSQRKADESFDIKRLYSQAGDSATTIGVSVNVEQSDFPFEQSAASLFSFFSASREFSGAYELKKTAEDLAQFYPDDLEGSLHRESETVWLERALFSGKPQPVVIVGAPGVGKSNLIQHTLAQYMANSDVKAPERLQKLWLLDPLRVIAGMSVVGEWERRFEAILSWVKKRLQETYGIRTPDVLYIDNPVALFRIGKSSQTSLTLSHVLKPYLERREIGLVLEATPYEWRRIQQLDRGFADLFQVLRLEPLPAEKLSQIYVRRRAQWEREYNCEIASQALLTLLGLEPGFRGDSALPGSVLSVLRDIAVKHQGRRADEQAVYEAFQTNFHFRKTLIDKNATLQENEVRRFFEQRLVGQPQAQDVLTDTVMTIKAQLTPLGKPLNTLLFIGPTGVGKTEAAKLLTQRLFNNSDCLVRIDLNEFVDAGAVHRLIGDGMGQGGLLTERVRYQKACVLLLDEIEKAHPKVHDLLLQLLDDGRLTDAMGKTTDFTQTVVIMTSNIGAKEAASRFGFSHHSDDNAATYRKSVEQFFRPEMINRINDIVVFNPLQHSDMQRLAQLHMQRLLERDGFIRRSTILNIDPACLNRLADASFDPLLGARALKRNLERVITHLTAQRLAELDSLDPIMLTLFDGPHSVDSRITRFRHQSVIAGALPRPEQDYTLPDYQRMVAALQALDERLHQPQSLLHPGRDYEDYWRWHLSDALRELLEPLQTYTWESEERSRTQRLQANMPFRTSARPRDGWRSIRLDFSALAAQNDLRDYLNGLYQKAEDFVDYNMGDCLQLGVDFSFVLFIAHSYLNRGLDQGCLVIRSLVTEKGQMGVRFLTNAYEQALGRLGEVQDSRISDDCVALALRGPGLQRYFSYEQGVHLFIEESNLQVPVTVAFYPGLSAEEGRLRRLEQDHQGDLDILRLYTTPTATQREFGVTDLRTGLMLNGSPMLADWRLLISPACKGD</sequence>
<dbReference type="CDD" id="cd19499">
    <property type="entry name" value="RecA-like_ClpB_Hsp104-like"/>
    <property type="match status" value="1"/>
</dbReference>
<dbReference type="AlphaFoldDB" id="Q2SB14"/>
<dbReference type="RefSeq" id="WP_011399223.1">
    <property type="nucleotide sequence ID" value="NC_007645.1"/>
</dbReference>
<feature type="domain" description="AAA+ ATPase" evidence="4">
    <location>
        <begin position="238"/>
        <end position="362"/>
    </location>
</feature>
<organism evidence="6 7">
    <name type="scientific">Hahella chejuensis (strain KCTC 2396)</name>
    <dbReference type="NCBI Taxonomy" id="349521"/>
    <lineage>
        <taxon>Bacteria</taxon>
        <taxon>Pseudomonadati</taxon>
        <taxon>Pseudomonadota</taxon>
        <taxon>Gammaproteobacteria</taxon>
        <taxon>Oceanospirillales</taxon>
        <taxon>Hahellaceae</taxon>
        <taxon>Hahella</taxon>
    </lineage>
</organism>
<dbReference type="InterPro" id="IPR019489">
    <property type="entry name" value="Clp_ATPase_C"/>
</dbReference>
<dbReference type="Gene3D" id="3.40.50.300">
    <property type="entry name" value="P-loop containing nucleotide triphosphate hydrolases"/>
    <property type="match status" value="2"/>
</dbReference>
<dbReference type="eggNOG" id="COG0542">
    <property type="taxonomic scope" value="Bacteria"/>
</dbReference>
<evidence type="ECO:0000313" key="6">
    <source>
        <dbReference type="EMBL" id="ABC32160.1"/>
    </source>
</evidence>
<dbReference type="GO" id="GO:0005737">
    <property type="term" value="C:cytoplasm"/>
    <property type="evidence" value="ECO:0007669"/>
    <property type="project" value="TreeGrafter"/>
</dbReference>
<keyword evidence="1" id="KW-0547">Nucleotide-binding</keyword>